<dbReference type="EnsemblPlants" id="ORUFI06G19700.1">
    <property type="protein sequence ID" value="ORUFI06G19700.1"/>
    <property type="gene ID" value="ORUFI06G19700"/>
</dbReference>
<organism evidence="1 2">
    <name type="scientific">Oryza rufipogon</name>
    <name type="common">Brownbeard rice</name>
    <name type="synonym">Asian wild rice</name>
    <dbReference type="NCBI Taxonomy" id="4529"/>
    <lineage>
        <taxon>Eukaryota</taxon>
        <taxon>Viridiplantae</taxon>
        <taxon>Streptophyta</taxon>
        <taxon>Embryophyta</taxon>
        <taxon>Tracheophyta</taxon>
        <taxon>Spermatophyta</taxon>
        <taxon>Magnoliopsida</taxon>
        <taxon>Liliopsida</taxon>
        <taxon>Poales</taxon>
        <taxon>Poaceae</taxon>
        <taxon>BOP clade</taxon>
        <taxon>Oryzoideae</taxon>
        <taxon>Oryzeae</taxon>
        <taxon>Oryzinae</taxon>
        <taxon>Oryza</taxon>
    </lineage>
</organism>
<dbReference type="HOGENOM" id="CLU_1963210_0_0_1"/>
<dbReference type="Gramene" id="ORUFI06G19700.1">
    <property type="protein sequence ID" value="ORUFI06G19700.1"/>
    <property type="gene ID" value="ORUFI06G19700"/>
</dbReference>
<sequence length="128" mass="13798">MLNLGQGYLHLAALIGHRLPSQSNTSFFYTLHPSHIVLGQARLSSEFFGDRFPEKKLQLVDMSILLILLSPGSGCHIHPLATVVAAARFASGCLTAAALLQTALSFEDANSEPPLSSRCQILVMPRKG</sequence>
<proteinExistence type="predicted"/>
<protein>
    <submittedName>
        <fullName evidence="1">Uncharacterized protein</fullName>
    </submittedName>
</protein>
<name>A0A0E0PZ75_ORYRU</name>
<reference evidence="1" key="2">
    <citation type="submission" date="2015-06" db="UniProtKB">
        <authorList>
            <consortium name="EnsemblPlants"/>
        </authorList>
    </citation>
    <scope>IDENTIFICATION</scope>
</reference>
<accession>A0A0E0PZ75</accession>
<evidence type="ECO:0000313" key="2">
    <source>
        <dbReference type="Proteomes" id="UP000008022"/>
    </source>
</evidence>
<reference evidence="2" key="1">
    <citation type="submission" date="2013-06" db="EMBL/GenBank/DDBJ databases">
        <authorList>
            <person name="Zhao Q."/>
        </authorList>
    </citation>
    <scope>NUCLEOTIDE SEQUENCE</scope>
    <source>
        <strain evidence="2">cv. W1943</strain>
    </source>
</reference>
<dbReference type="AlphaFoldDB" id="A0A0E0PZ75"/>
<keyword evidence="2" id="KW-1185">Reference proteome</keyword>
<evidence type="ECO:0000313" key="1">
    <source>
        <dbReference type="EnsemblPlants" id="ORUFI06G19700.1"/>
    </source>
</evidence>
<dbReference type="Proteomes" id="UP000008022">
    <property type="component" value="Unassembled WGS sequence"/>
</dbReference>